<name>A0A975R1I3_9MICC</name>
<organism evidence="2 3">
    <name type="scientific">Arthrobacter jiangjiafuii</name>
    <dbReference type="NCBI Taxonomy" id="2817475"/>
    <lineage>
        <taxon>Bacteria</taxon>
        <taxon>Bacillati</taxon>
        <taxon>Actinomycetota</taxon>
        <taxon>Actinomycetes</taxon>
        <taxon>Micrococcales</taxon>
        <taxon>Micrococcaceae</taxon>
        <taxon>Arthrobacter</taxon>
    </lineage>
</organism>
<dbReference type="Proteomes" id="UP000676885">
    <property type="component" value="Chromosome"/>
</dbReference>
<protein>
    <submittedName>
        <fullName evidence="2">Uncharacterized protein</fullName>
    </submittedName>
</protein>
<evidence type="ECO:0000313" key="2">
    <source>
        <dbReference type="EMBL" id="QWC11312.1"/>
    </source>
</evidence>
<dbReference type="AlphaFoldDB" id="A0A975R1I3"/>
<feature type="transmembrane region" description="Helical" evidence="1">
    <location>
        <begin position="17"/>
        <end position="41"/>
    </location>
</feature>
<keyword evidence="1" id="KW-0472">Membrane</keyword>
<accession>A0A975R1I3</accession>
<dbReference type="EMBL" id="CP076022">
    <property type="protein sequence ID" value="QWC11312.1"/>
    <property type="molecule type" value="Genomic_DNA"/>
</dbReference>
<keyword evidence="1" id="KW-1133">Transmembrane helix</keyword>
<keyword evidence="1" id="KW-0812">Transmembrane</keyword>
<dbReference type="KEGG" id="ajg:KKR91_07045"/>
<keyword evidence="3" id="KW-1185">Reference proteome</keyword>
<dbReference type="RefSeq" id="WP_210230988.1">
    <property type="nucleotide sequence ID" value="NZ_CP076022.1"/>
</dbReference>
<gene>
    <name evidence="2" type="ORF">KKR91_07045</name>
</gene>
<sequence>MPEPFGITERVRRGDEVWLGIAIGFLCLAPITTLFAFGSGFDFDPDDYPGSYYLEQIPRRQTVMAITMAVPAVSALAAAFGAVRQPRRWQKTCAAAVLFVLAMLDLWICWVLGLDAVESAKRYSEMF</sequence>
<evidence type="ECO:0000313" key="3">
    <source>
        <dbReference type="Proteomes" id="UP000676885"/>
    </source>
</evidence>
<feature type="transmembrane region" description="Helical" evidence="1">
    <location>
        <begin position="95"/>
        <end position="113"/>
    </location>
</feature>
<feature type="transmembrane region" description="Helical" evidence="1">
    <location>
        <begin position="61"/>
        <end position="83"/>
    </location>
</feature>
<evidence type="ECO:0000256" key="1">
    <source>
        <dbReference type="SAM" id="Phobius"/>
    </source>
</evidence>
<proteinExistence type="predicted"/>
<reference evidence="2 3" key="1">
    <citation type="submission" date="2021-05" db="EMBL/GenBank/DDBJ databases">
        <title>Novel species in genus Arthrobacter.</title>
        <authorList>
            <person name="Zhang G."/>
        </authorList>
    </citation>
    <scope>NUCLEOTIDE SEQUENCE [LARGE SCALE GENOMIC DNA]</scope>
    <source>
        <strain evidence="3">zg-ZUI227</strain>
    </source>
</reference>